<keyword evidence="1" id="KW-1133">Transmembrane helix</keyword>
<comment type="caution">
    <text evidence="2">The sequence shown here is derived from an EMBL/GenBank/DDBJ whole genome shotgun (WGS) entry which is preliminary data.</text>
</comment>
<dbReference type="Proteomes" id="UP001165160">
    <property type="component" value="Unassembled WGS sequence"/>
</dbReference>
<accession>A0A9W7FMS2</accession>
<keyword evidence="3" id="KW-1185">Reference proteome</keyword>
<organism evidence="2 3">
    <name type="scientific">Triparma verrucosa</name>
    <dbReference type="NCBI Taxonomy" id="1606542"/>
    <lineage>
        <taxon>Eukaryota</taxon>
        <taxon>Sar</taxon>
        <taxon>Stramenopiles</taxon>
        <taxon>Ochrophyta</taxon>
        <taxon>Bolidophyceae</taxon>
        <taxon>Parmales</taxon>
        <taxon>Triparmaceae</taxon>
        <taxon>Triparma</taxon>
    </lineage>
</organism>
<gene>
    <name evidence="2" type="ORF">TrVE_jg12001</name>
</gene>
<sequence length="145" mass="15684">MESFVSGVASSFSSVLAKCALDSDGPVQRHLLRPSTCCGERPEEWTDKCKLADAMLRAMFFVTMLSLNAMGLSKHIDGMKSNGSAAGVALSTCWNFTATVAFGAVLFGEQFFFNRIWLLGFSLILLGGWLLSTVNISQTAKTKKS</sequence>
<evidence type="ECO:0000313" key="3">
    <source>
        <dbReference type="Proteomes" id="UP001165160"/>
    </source>
</evidence>
<reference evidence="3" key="1">
    <citation type="journal article" date="2023" name="Commun. Biol.">
        <title>Genome analysis of Parmales, the sister group of diatoms, reveals the evolutionary specialization of diatoms from phago-mixotrophs to photoautotrophs.</title>
        <authorList>
            <person name="Ban H."/>
            <person name="Sato S."/>
            <person name="Yoshikawa S."/>
            <person name="Yamada K."/>
            <person name="Nakamura Y."/>
            <person name="Ichinomiya M."/>
            <person name="Sato N."/>
            <person name="Blanc-Mathieu R."/>
            <person name="Endo H."/>
            <person name="Kuwata A."/>
            <person name="Ogata H."/>
        </authorList>
    </citation>
    <scope>NUCLEOTIDE SEQUENCE [LARGE SCALE GENOMIC DNA]</scope>
    <source>
        <strain evidence="3">NIES 3699</strain>
    </source>
</reference>
<feature type="transmembrane region" description="Helical" evidence="1">
    <location>
        <begin position="85"/>
        <end position="104"/>
    </location>
</feature>
<dbReference type="EMBL" id="BRXX01000522">
    <property type="protein sequence ID" value="GMI15549.1"/>
    <property type="molecule type" value="Genomic_DNA"/>
</dbReference>
<evidence type="ECO:0000313" key="2">
    <source>
        <dbReference type="EMBL" id="GMI15549.1"/>
    </source>
</evidence>
<keyword evidence="1" id="KW-0812">Transmembrane</keyword>
<keyword evidence="1" id="KW-0472">Membrane</keyword>
<feature type="transmembrane region" description="Helical" evidence="1">
    <location>
        <begin position="116"/>
        <end position="136"/>
    </location>
</feature>
<protein>
    <recommendedName>
        <fullName evidence="4">EamA domain-containing protein</fullName>
    </recommendedName>
</protein>
<name>A0A9W7FMS2_9STRA</name>
<dbReference type="AlphaFoldDB" id="A0A9W7FMS2"/>
<proteinExistence type="predicted"/>
<evidence type="ECO:0008006" key="4">
    <source>
        <dbReference type="Google" id="ProtNLM"/>
    </source>
</evidence>
<evidence type="ECO:0000256" key="1">
    <source>
        <dbReference type="SAM" id="Phobius"/>
    </source>
</evidence>
<feature type="transmembrane region" description="Helical" evidence="1">
    <location>
        <begin position="54"/>
        <end position="73"/>
    </location>
</feature>